<dbReference type="InterPro" id="IPR002347">
    <property type="entry name" value="SDR_fam"/>
</dbReference>
<dbReference type="PRINTS" id="PR00080">
    <property type="entry name" value="SDRFAMILY"/>
</dbReference>
<evidence type="ECO:0000313" key="5">
    <source>
        <dbReference type="Proteomes" id="UP001309876"/>
    </source>
</evidence>
<dbReference type="Gene3D" id="3.40.50.720">
    <property type="entry name" value="NAD(P)-binding Rossmann-like Domain"/>
    <property type="match status" value="1"/>
</dbReference>
<keyword evidence="5" id="KW-1185">Reference proteome</keyword>
<comment type="caution">
    <text evidence="4">The sequence shown here is derived from an EMBL/GenBank/DDBJ whole genome shotgun (WGS) entry which is preliminary data.</text>
</comment>
<dbReference type="InterPro" id="IPR036291">
    <property type="entry name" value="NAD(P)-bd_dom_sf"/>
</dbReference>
<proteinExistence type="inferred from homology"/>
<dbReference type="AlphaFoldDB" id="A0AAN7SYM3"/>
<dbReference type="PANTHER" id="PTHR44229">
    <property type="entry name" value="15-HYDROXYPROSTAGLANDIN DEHYDROGENASE [NAD(+)]"/>
    <property type="match status" value="1"/>
</dbReference>
<dbReference type="GO" id="GO:0005737">
    <property type="term" value="C:cytoplasm"/>
    <property type="evidence" value="ECO:0007669"/>
    <property type="project" value="TreeGrafter"/>
</dbReference>
<accession>A0AAN7SYM3</accession>
<gene>
    <name evidence="4" type="ORF">LTR05_005537</name>
</gene>
<evidence type="ECO:0000256" key="3">
    <source>
        <dbReference type="RuleBase" id="RU000363"/>
    </source>
</evidence>
<reference evidence="4 5" key="1">
    <citation type="submission" date="2023-08" db="EMBL/GenBank/DDBJ databases">
        <title>Black Yeasts Isolated from many extreme environments.</title>
        <authorList>
            <person name="Coleine C."/>
            <person name="Stajich J.E."/>
            <person name="Selbmann L."/>
        </authorList>
    </citation>
    <scope>NUCLEOTIDE SEQUENCE [LARGE SCALE GENOMIC DNA]</scope>
    <source>
        <strain evidence="4 5">CCFEE 5910</strain>
    </source>
</reference>
<sequence>MANNEAFTVDVKSLTGPKNSVTLITGGSSGIGLQTAIILHNLCPQNKIAVLDRNPPVSTAPKELTSSDRFLYLQCDLTSWKAQRDAFEKTVQKFGSIDNVFVNAGIAEYKDQFFKDDLDQDGKLAEPDRRVIEIDMNAANDTVKLALYHMRHRKDKKKGGSIVMTASLAGYLASAGAPLYSAAKHGIVGLMRALKNDTATLDIAISVVAPGITLTEIISGRAEGESLPDWAKRMRKAGVPINDPSEIAANVVWLFSQGIKGNGKGLLVQAGRSADLEAGIAKTRSSWMGKEQLELFRGGRKAPLFPNKL</sequence>
<dbReference type="PANTHER" id="PTHR44229:SF4">
    <property type="entry name" value="15-HYDROXYPROSTAGLANDIN DEHYDROGENASE [NAD(+)]"/>
    <property type="match status" value="1"/>
</dbReference>
<keyword evidence="2" id="KW-0560">Oxidoreductase</keyword>
<evidence type="ECO:0000256" key="1">
    <source>
        <dbReference type="ARBA" id="ARBA00006484"/>
    </source>
</evidence>
<evidence type="ECO:0000256" key="2">
    <source>
        <dbReference type="ARBA" id="ARBA00023002"/>
    </source>
</evidence>
<name>A0AAN7SYM3_9EURO</name>
<comment type="similarity">
    <text evidence="1 3">Belongs to the short-chain dehydrogenases/reductases (SDR) family.</text>
</comment>
<dbReference type="Proteomes" id="UP001309876">
    <property type="component" value="Unassembled WGS sequence"/>
</dbReference>
<protein>
    <recommendedName>
        <fullName evidence="6">NAD(P)-binding protein</fullName>
    </recommendedName>
</protein>
<dbReference type="Pfam" id="PF00106">
    <property type="entry name" value="adh_short"/>
    <property type="match status" value="1"/>
</dbReference>
<dbReference type="SUPFAM" id="SSF51735">
    <property type="entry name" value="NAD(P)-binding Rossmann-fold domains"/>
    <property type="match status" value="1"/>
</dbReference>
<dbReference type="EMBL" id="JAVRRJ010000005">
    <property type="protein sequence ID" value="KAK5084461.1"/>
    <property type="molecule type" value="Genomic_DNA"/>
</dbReference>
<evidence type="ECO:0008006" key="6">
    <source>
        <dbReference type="Google" id="ProtNLM"/>
    </source>
</evidence>
<dbReference type="PRINTS" id="PR00081">
    <property type="entry name" value="GDHRDH"/>
</dbReference>
<dbReference type="GO" id="GO:0016616">
    <property type="term" value="F:oxidoreductase activity, acting on the CH-OH group of donors, NAD or NADP as acceptor"/>
    <property type="evidence" value="ECO:0007669"/>
    <property type="project" value="TreeGrafter"/>
</dbReference>
<organism evidence="4 5">
    <name type="scientific">Lithohypha guttulata</name>
    <dbReference type="NCBI Taxonomy" id="1690604"/>
    <lineage>
        <taxon>Eukaryota</taxon>
        <taxon>Fungi</taxon>
        <taxon>Dikarya</taxon>
        <taxon>Ascomycota</taxon>
        <taxon>Pezizomycotina</taxon>
        <taxon>Eurotiomycetes</taxon>
        <taxon>Chaetothyriomycetidae</taxon>
        <taxon>Chaetothyriales</taxon>
        <taxon>Trichomeriaceae</taxon>
        <taxon>Lithohypha</taxon>
    </lineage>
</organism>
<evidence type="ECO:0000313" key="4">
    <source>
        <dbReference type="EMBL" id="KAK5084461.1"/>
    </source>
</evidence>